<dbReference type="Proteomes" id="UP001442364">
    <property type="component" value="Unassembled WGS sequence"/>
</dbReference>
<gene>
    <name evidence="2" type="ORF">WMO14_07615</name>
</gene>
<protein>
    <submittedName>
        <fullName evidence="2">TIGR04086 family membrane protein</fullName>
    </submittedName>
</protein>
<feature type="transmembrane region" description="Helical" evidence="1">
    <location>
        <begin position="12"/>
        <end position="32"/>
    </location>
</feature>
<keyword evidence="1" id="KW-0812">Transmembrane</keyword>
<evidence type="ECO:0000256" key="1">
    <source>
        <dbReference type="SAM" id="Phobius"/>
    </source>
</evidence>
<feature type="transmembrane region" description="Helical" evidence="1">
    <location>
        <begin position="67"/>
        <end position="88"/>
    </location>
</feature>
<organism evidence="2 3">
    <name type="scientific">[Lactobacillus] rogosae</name>
    <dbReference type="NCBI Taxonomy" id="706562"/>
    <lineage>
        <taxon>Bacteria</taxon>
        <taxon>Bacillati</taxon>
        <taxon>Bacillota</taxon>
        <taxon>Clostridia</taxon>
        <taxon>Lachnospirales</taxon>
        <taxon>Lachnospiraceae</taxon>
        <taxon>Lachnospira</taxon>
    </lineage>
</organism>
<feature type="transmembrane region" description="Helical" evidence="1">
    <location>
        <begin position="38"/>
        <end position="58"/>
    </location>
</feature>
<comment type="caution">
    <text evidence="2">The sequence shown here is derived from an EMBL/GenBank/DDBJ whole genome shotgun (WGS) entry which is preliminary data.</text>
</comment>
<accession>A0ABV1BZ70</accession>
<dbReference type="NCBIfam" id="TIGR04086">
    <property type="entry name" value="TIGR04086_membr"/>
    <property type="match status" value="1"/>
</dbReference>
<proteinExistence type="predicted"/>
<sequence>MNKLIGILKTLIAGYIITIALLIIISICMYKMSLSNNIISICITAAYGISTFAGGLILGHIRKCNRLIWGILYGIIYFCILCVISVAINQGSGFDIASAAKCIGICCACGGAGGFFSP</sequence>
<dbReference type="EMBL" id="JBBMER010000004">
    <property type="protein sequence ID" value="MEQ2379746.1"/>
    <property type="molecule type" value="Genomic_DNA"/>
</dbReference>
<keyword evidence="1" id="KW-0472">Membrane</keyword>
<reference evidence="2 3" key="1">
    <citation type="submission" date="2024-03" db="EMBL/GenBank/DDBJ databases">
        <title>Human intestinal bacterial collection.</title>
        <authorList>
            <person name="Pauvert C."/>
            <person name="Hitch T.C.A."/>
            <person name="Clavel T."/>
        </authorList>
    </citation>
    <scope>NUCLEOTIDE SEQUENCE [LARGE SCALE GENOMIC DNA]</scope>
    <source>
        <strain evidence="2 3">CLA-AA-H255</strain>
    </source>
</reference>
<evidence type="ECO:0000313" key="2">
    <source>
        <dbReference type="EMBL" id="MEQ2379746.1"/>
    </source>
</evidence>
<name>A0ABV1BZ70_9FIRM</name>
<dbReference type="InterPro" id="IPR023804">
    <property type="entry name" value="DUF3792_TM"/>
</dbReference>
<evidence type="ECO:0000313" key="3">
    <source>
        <dbReference type="Proteomes" id="UP001442364"/>
    </source>
</evidence>
<dbReference type="Pfam" id="PF12670">
    <property type="entry name" value="DUF3792"/>
    <property type="match status" value="1"/>
</dbReference>
<dbReference type="RefSeq" id="WP_022501136.1">
    <property type="nucleotide sequence ID" value="NZ_DAWCMB010000258.1"/>
</dbReference>
<keyword evidence="1" id="KW-1133">Transmembrane helix</keyword>
<keyword evidence="3" id="KW-1185">Reference proteome</keyword>